<dbReference type="PANTHER" id="PTHR37984">
    <property type="entry name" value="PROTEIN CBG26694"/>
    <property type="match status" value="1"/>
</dbReference>
<keyword evidence="4" id="KW-0255">Endonuclease</keyword>
<dbReference type="InterPro" id="IPR043502">
    <property type="entry name" value="DNA/RNA_pol_sf"/>
</dbReference>
<dbReference type="SUPFAM" id="SSF56672">
    <property type="entry name" value="DNA/RNA polymerases"/>
    <property type="match status" value="1"/>
</dbReference>
<dbReference type="EMBL" id="BMAT01010684">
    <property type="protein sequence ID" value="GFR58487.1"/>
    <property type="molecule type" value="Genomic_DNA"/>
</dbReference>
<evidence type="ECO:0000256" key="5">
    <source>
        <dbReference type="ARBA" id="ARBA00022801"/>
    </source>
</evidence>
<dbReference type="GO" id="GO:0003964">
    <property type="term" value="F:RNA-directed DNA polymerase activity"/>
    <property type="evidence" value="ECO:0007669"/>
    <property type="project" value="UniProtKB-KW"/>
</dbReference>
<sequence>MESHGGVDREQLIKLQQEDPRIQELVDADRTSLRGGKVVSFGKARGIVYRRYEDPGHNRLDDTLKIAREELKKAQWRQKHYYDRTAKCRKFSVGEKVLVLLPTDSNKLLMQWKGPFEVVATVGVNDYRINMGGKVNTFHANLLKGCIARDQDIHQAAADERLPTSSSAISAAGLTVIEDIEGEHFKDSDCETQPELGGWGSNETVNDLQYGDQLTPDQRRHLEEIASSYSSVFRQRLGQGTISLQDENVEKVRNAPRPKTKKEVRAFFGLFGYYKDFVPNFAAISAPLSDLVRKGQPNTVNWSDSQEKAYNSLKFAVTSKPVLQLPDINKRFILRTDASGRGLGAALMQESDDMLFPVAYASKKLTDREQKYSVIEREALAIVWGVKKFSLYLYGTKFTLLTDHGPLQFLKAAKFESPRIVRWALALQAYNFNVQYIKGRENVGADYLSRIE</sequence>
<dbReference type="PANTHER" id="PTHR37984:SF5">
    <property type="entry name" value="PROTEIN NYNRIN-LIKE"/>
    <property type="match status" value="1"/>
</dbReference>
<keyword evidence="5" id="KW-0378">Hydrolase</keyword>
<dbReference type="GO" id="GO:0004519">
    <property type="term" value="F:endonuclease activity"/>
    <property type="evidence" value="ECO:0007669"/>
    <property type="project" value="UniProtKB-KW"/>
</dbReference>
<evidence type="ECO:0000256" key="2">
    <source>
        <dbReference type="ARBA" id="ARBA00022695"/>
    </source>
</evidence>
<dbReference type="FunFam" id="3.10.20.370:FF:000001">
    <property type="entry name" value="Retrovirus-related Pol polyprotein from transposon 17.6-like protein"/>
    <property type="match status" value="1"/>
</dbReference>
<dbReference type="Proteomes" id="UP000762676">
    <property type="component" value="Unassembled WGS sequence"/>
</dbReference>
<evidence type="ECO:0000256" key="6">
    <source>
        <dbReference type="ARBA" id="ARBA00022918"/>
    </source>
</evidence>
<evidence type="ECO:0000313" key="8">
    <source>
        <dbReference type="EMBL" id="GFR58487.1"/>
    </source>
</evidence>
<dbReference type="InterPro" id="IPR050951">
    <property type="entry name" value="Retrovirus_Pol_polyprotein"/>
</dbReference>
<accession>A0AAV4ECS1</accession>
<dbReference type="AlphaFoldDB" id="A0AAV4ECS1"/>
<dbReference type="GO" id="GO:0016787">
    <property type="term" value="F:hydrolase activity"/>
    <property type="evidence" value="ECO:0007669"/>
    <property type="project" value="UniProtKB-KW"/>
</dbReference>
<evidence type="ECO:0000313" key="9">
    <source>
        <dbReference type="Proteomes" id="UP000762676"/>
    </source>
</evidence>
<keyword evidence="6" id="KW-0695">RNA-directed DNA polymerase</keyword>
<protein>
    <submittedName>
        <fullName evidence="8">Zinc finger protein</fullName>
    </submittedName>
</protein>
<dbReference type="Gene3D" id="3.10.20.370">
    <property type="match status" value="1"/>
</dbReference>
<keyword evidence="2" id="KW-0548">Nucleotidyltransferase</keyword>
<dbReference type="CDD" id="cd09274">
    <property type="entry name" value="RNase_HI_RT_Ty3"/>
    <property type="match status" value="1"/>
</dbReference>
<evidence type="ECO:0000259" key="7">
    <source>
        <dbReference type="Pfam" id="PF17917"/>
    </source>
</evidence>
<comment type="caution">
    <text evidence="8">The sequence shown here is derived from an EMBL/GenBank/DDBJ whole genome shotgun (WGS) entry which is preliminary data.</text>
</comment>
<proteinExistence type="predicted"/>
<evidence type="ECO:0000256" key="4">
    <source>
        <dbReference type="ARBA" id="ARBA00022759"/>
    </source>
</evidence>
<dbReference type="InterPro" id="IPR043128">
    <property type="entry name" value="Rev_trsase/Diguanyl_cyclase"/>
</dbReference>
<reference evidence="8 9" key="1">
    <citation type="journal article" date="2021" name="Elife">
        <title>Chloroplast acquisition without the gene transfer in kleptoplastic sea slugs, Plakobranchus ocellatus.</title>
        <authorList>
            <person name="Maeda T."/>
            <person name="Takahashi S."/>
            <person name="Yoshida T."/>
            <person name="Shimamura S."/>
            <person name="Takaki Y."/>
            <person name="Nagai Y."/>
            <person name="Toyoda A."/>
            <person name="Suzuki Y."/>
            <person name="Arimoto A."/>
            <person name="Ishii H."/>
            <person name="Satoh N."/>
            <person name="Nishiyama T."/>
            <person name="Hasebe M."/>
            <person name="Maruyama T."/>
            <person name="Minagawa J."/>
            <person name="Obokata J."/>
            <person name="Shigenobu S."/>
        </authorList>
    </citation>
    <scope>NUCLEOTIDE SEQUENCE [LARGE SCALE GENOMIC DNA]</scope>
</reference>
<dbReference type="FunFam" id="3.30.70.270:FF:000020">
    <property type="entry name" value="Transposon Tf2-6 polyprotein-like Protein"/>
    <property type="match status" value="1"/>
</dbReference>
<name>A0AAV4ECS1_9GAST</name>
<evidence type="ECO:0000256" key="3">
    <source>
        <dbReference type="ARBA" id="ARBA00022722"/>
    </source>
</evidence>
<keyword evidence="3" id="KW-0540">Nuclease</keyword>
<organism evidence="8 9">
    <name type="scientific">Elysia marginata</name>
    <dbReference type="NCBI Taxonomy" id="1093978"/>
    <lineage>
        <taxon>Eukaryota</taxon>
        <taxon>Metazoa</taxon>
        <taxon>Spiralia</taxon>
        <taxon>Lophotrochozoa</taxon>
        <taxon>Mollusca</taxon>
        <taxon>Gastropoda</taxon>
        <taxon>Heterobranchia</taxon>
        <taxon>Euthyneura</taxon>
        <taxon>Panpulmonata</taxon>
        <taxon>Sacoglossa</taxon>
        <taxon>Placobranchoidea</taxon>
        <taxon>Plakobranchidae</taxon>
        <taxon>Elysia</taxon>
    </lineage>
</organism>
<feature type="domain" description="Reverse transcriptase RNase H-like" evidence="7">
    <location>
        <begin position="327"/>
        <end position="430"/>
    </location>
</feature>
<evidence type="ECO:0000256" key="1">
    <source>
        <dbReference type="ARBA" id="ARBA00022679"/>
    </source>
</evidence>
<gene>
    <name evidence="8" type="ORF">ElyMa_005361800</name>
</gene>
<dbReference type="InterPro" id="IPR041373">
    <property type="entry name" value="RT_RNaseH"/>
</dbReference>
<dbReference type="Pfam" id="PF17917">
    <property type="entry name" value="RT_RNaseH"/>
    <property type="match status" value="1"/>
</dbReference>
<dbReference type="Gene3D" id="3.30.70.270">
    <property type="match status" value="1"/>
</dbReference>
<keyword evidence="1" id="KW-0808">Transferase</keyword>
<keyword evidence="9" id="KW-1185">Reference proteome</keyword>